<dbReference type="InterPro" id="IPR017037">
    <property type="entry name" value="UCP035261"/>
</dbReference>
<protein>
    <submittedName>
        <fullName evidence="4">Flotillin family protein</fullName>
    </submittedName>
</protein>
<feature type="domain" description="Band 7" evidence="3">
    <location>
        <begin position="254"/>
        <end position="468"/>
    </location>
</feature>
<dbReference type="InterPro" id="IPR036013">
    <property type="entry name" value="Band_7/SPFH_dom_sf"/>
</dbReference>
<dbReference type="PIRSF" id="PIRSF035261">
    <property type="entry name" value="UCP035261"/>
    <property type="match status" value="1"/>
</dbReference>
<dbReference type="GO" id="GO:0016020">
    <property type="term" value="C:membrane"/>
    <property type="evidence" value="ECO:0007669"/>
    <property type="project" value="UniProtKB-SubCell"/>
</dbReference>
<organism evidence="4 5">
    <name type="scientific">Hymenobacter properus</name>
    <dbReference type="NCBI Taxonomy" id="2791026"/>
    <lineage>
        <taxon>Bacteria</taxon>
        <taxon>Pseudomonadati</taxon>
        <taxon>Bacteroidota</taxon>
        <taxon>Cytophagia</taxon>
        <taxon>Cytophagales</taxon>
        <taxon>Hymenobacteraceae</taxon>
        <taxon>Hymenobacter</taxon>
    </lineage>
</organism>
<dbReference type="RefSeq" id="WP_196286304.1">
    <property type="nucleotide sequence ID" value="NZ_JADQDP010000002.1"/>
</dbReference>
<keyword evidence="5" id="KW-1185">Reference proteome</keyword>
<dbReference type="Proteomes" id="UP000645610">
    <property type="component" value="Unassembled WGS sequence"/>
</dbReference>
<sequence>MLLVITVSLAYTLLGILVGLLLIMLLAKSLLGIVVIGEMQVGVVAKKFSSRNLAAGRLIALEGEAGYQADTLAPGWHFFLWPWQYAITKEPVVIVPQGEIGLVVANGGEPIPPSHILAREIDCDNFQDARAFLTKGGEKGRQVGMLTAGTYRINTALFSIITQRNAATMGMRPEELFIYRVAPDAVGIVTTLDGIPIAPGEIAGPVVPNHNNFQDAQAFLDAGGSRGLQEQVLLSGSWNLNPWFCRVQQVAMTEIPIGHVGVVISFVGKPAVDVSGADFTHGNLVEVGHKGIWATPLYPGRQPLNTEIMKVELVPTTNIVLNWANRTEAHGYDSSLSSITVRSRDGFSFNLDVSQIIHVAALDAPRVISRVGSMQNLVNNVLEPIVGNYFRNSSQEYTVLDYLTNRAERQHDAATFIRNALAAYNVQAVDTLIGDIVPPQQLMTTQTDRKLAEEQRKTYEVQQVAQTQRQALVRETSIADIQNSLVQSEQGVNIAELNANAQVKKVRGEAEAAKLRAGGEAEAIRLRAIADAEATRLRGAGEAEAIRAIGNAKAEAYRVGVEALGTREFTGLQLMQIIGDRQVKIVPEVQANGGGAGAGGGLVEALIGLLAQQQMGQLNAPTPAAPTTSPVAPEAPSASSEPKGE</sequence>
<dbReference type="Pfam" id="PF01145">
    <property type="entry name" value="Band_7"/>
    <property type="match status" value="1"/>
</dbReference>
<name>A0A931BKL4_9BACT</name>
<dbReference type="SUPFAM" id="SSF117892">
    <property type="entry name" value="Band 7/SPFH domain"/>
    <property type="match status" value="1"/>
</dbReference>
<reference evidence="4 5" key="1">
    <citation type="submission" date="2020-11" db="EMBL/GenBank/DDBJ databases">
        <authorList>
            <person name="Kim M.K."/>
        </authorList>
    </citation>
    <scope>NUCLEOTIDE SEQUENCE [LARGE SCALE GENOMIC DNA]</scope>
    <source>
        <strain evidence="4 5">BT439</strain>
    </source>
</reference>
<comment type="subcellular location">
    <subcellularLocation>
        <location evidence="1">Membrane</location>
        <topology evidence="1">Single-pass membrane protein</topology>
    </subcellularLocation>
</comment>
<evidence type="ECO:0000256" key="2">
    <source>
        <dbReference type="SAM" id="MobiDB-lite"/>
    </source>
</evidence>
<feature type="compositionally biased region" description="Low complexity" evidence="2">
    <location>
        <begin position="620"/>
        <end position="645"/>
    </location>
</feature>
<evidence type="ECO:0000313" key="4">
    <source>
        <dbReference type="EMBL" id="MBF9141978.1"/>
    </source>
</evidence>
<accession>A0A931BKL4</accession>
<dbReference type="InterPro" id="IPR001107">
    <property type="entry name" value="Band_7"/>
</dbReference>
<comment type="caution">
    <text evidence="4">The sequence shown here is derived from an EMBL/GenBank/DDBJ whole genome shotgun (WGS) entry which is preliminary data.</text>
</comment>
<gene>
    <name evidence="4" type="ORF">I2I01_10060</name>
</gene>
<evidence type="ECO:0000259" key="3">
    <source>
        <dbReference type="Pfam" id="PF01145"/>
    </source>
</evidence>
<feature type="region of interest" description="Disordered" evidence="2">
    <location>
        <begin position="618"/>
        <end position="645"/>
    </location>
</feature>
<evidence type="ECO:0000256" key="1">
    <source>
        <dbReference type="ARBA" id="ARBA00004167"/>
    </source>
</evidence>
<proteinExistence type="predicted"/>
<dbReference type="AlphaFoldDB" id="A0A931BKL4"/>
<dbReference type="EMBL" id="JADQDP010000002">
    <property type="protein sequence ID" value="MBF9141978.1"/>
    <property type="molecule type" value="Genomic_DNA"/>
</dbReference>
<evidence type="ECO:0000313" key="5">
    <source>
        <dbReference type="Proteomes" id="UP000645610"/>
    </source>
</evidence>